<comment type="caution">
    <text evidence="2">The sequence shown here is derived from an EMBL/GenBank/DDBJ whole genome shotgun (WGS) entry which is preliminary data.</text>
</comment>
<dbReference type="CTD" id="36345258"/>
<evidence type="ECO:0000256" key="1">
    <source>
        <dbReference type="SAM" id="Phobius"/>
    </source>
</evidence>
<dbReference type="Proteomes" id="UP000019149">
    <property type="component" value="Unassembled WGS sequence"/>
</dbReference>
<reference evidence="2 3" key="1">
    <citation type="journal article" date="2013" name="Nat. Genet.">
        <title>The genome of the hydatid tapeworm Echinococcus granulosus.</title>
        <authorList>
            <person name="Zheng H."/>
            <person name="Zhang W."/>
            <person name="Zhang L."/>
            <person name="Zhang Z."/>
            <person name="Li J."/>
            <person name="Lu G."/>
            <person name="Zhu Y."/>
            <person name="Wang Y."/>
            <person name="Huang Y."/>
            <person name="Liu J."/>
            <person name="Kang H."/>
            <person name="Chen J."/>
            <person name="Wang L."/>
            <person name="Chen A."/>
            <person name="Yu S."/>
            <person name="Gao Z."/>
            <person name="Jin L."/>
            <person name="Gu W."/>
            <person name="Wang Z."/>
            <person name="Zhao L."/>
            <person name="Shi B."/>
            <person name="Wen H."/>
            <person name="Lin R."/>
            <person name="Jones M.K."/>
            <person name="Brejova B."/>
            <person name="Vinar T."/>
            <person name="Zhao G."/>
            <person name="McManus D.P."/>
            <person name="Chen Z."/>
            <person name="Zhou Y."/>
            <person name="Wang S."/>
        </authorList>
    </citation>
    <scope>NUCLEOTIDE SEQUENCE [LARGE SCALE GENOMIC DNA]</scope>
</reference>
<sequence length="220" mass="25486">MWLNGSKWSSQVNTANGIKFKSFQITSPLKCVKCDYPFYLHKHLQLHHIFWTSVLCIVCLNVQILSARALFYLSSIASSKTFLRETLVKDDYINYFDAFLTRLMDKSIKFCTNTFGNRILLYSTHLLVYQWKRKIECYSSVSNGNGFRIADNFNLNIAPNSSLDAFSMTCAAFDSILIYLDLHKDIVNKMILSRIQGKNSSFFTNFVQKILAWLLSNYLE</sequence>
<dbReference type="RefSeq" id="XP_024346799.1">
    <property type="nucleotide sequence ID" value="XM_024498792.1"/>
</dbReference>
<proteinExistence type="predicted"/>
<evidence type="ECO:0000313" key="2">
    <source>
        <dbReference type="EMBL" id="EUB55603.1"/>
    </source>
</evidence>
<feature type="transmembrane region" description="Helical" evidence="1">
    <location>
        <begin position="49"/>
        <end position="71"/>
    </location>
</feature>
<evidence type="ECO:0000313" key="3">
    <source>
        <dbReference type="Proteomes" id="UP000019149"/>
    </source>
</evidence>
<gene>
    <name evidence="2" type="ORF">EGR_09543</name>
</gene>
<keyword evidence="1" id="KW-0812">Transmembrane</keyword>
<dbReference type="KEGG" id="egl:EGR_09543"/>
<name>W6U3A1_ECHGR</name>
<keyword evidence="1" id="KW-1133">Transmembrane helix</keyword>
<keyword evidence="3" id="KW-1185">Reference proteome</keyword>
<dbReference type="AlphaFoldDB" id="W6U3A1"/>
<dbReference type="GeneID" id="36345258"/>
<accession>W6U3A1</accession>
<dbReference type="EMBL" id="APAU02000152">
    <property type="protein sequence ID" value="EUB55603.1"/>
    <property type="molecule type" value="Genomic_DNA"/>
</dbReference>
<protein>
    <submittedName>
        <fullName evidence="2">Uncharacterized protein</fullName>
    </submittedName>
</protein>
<keyword evidence="1" id="KW-0472">Membrane</keyword>
<organism evidence="2 3">
    <name type="scientific">Echinococcus granulosus</name>
    <name type="common">Hydatid tapeworm</name>
    <dbReference type="NCBI Taxonomy" id="6210"/>
    <lineage>
        <taxon>Eukaryota</taxon>
        <taxon>Metazoa</taxon>
        <taxon>Spiralia</taxon>
        <taxon>Lophotrochozoa</taxon>
        <taxon>Platyhelminthes</taxon>
        <taxon>Cestoda</taxon>
        <taxon>Eucestoda</taxon>
        <taxon>Cyclophyllidea</taxon>
        <taxon>Taeniidae</taxon>
        <taxon>Echinococcus</taxon>
        <taxon>Echinococcus granulosus group</taxon>
    </lineage>
</organism>